<proteinExistence type="predicted"/>
<organism evidence="2 3">
    <name type="scientific">Chaetomidium leptoderma</name>
    <dbReference type="NCBI Taxonomy" id="669021"/>
    <lineage>
        <taxon>Eukaryota</taxon>
        <taxon>Fungi</taxon>
        <taxon>Dikarya</taxon>
        <taxon>Ascomycota</taxon>
        <taxon>Pezizomycotina</taxon>
        <taxon>Sordariomycetes</taxon>
        <taxon>Sordariomycetidae</taxon>
        <taxon>Sordariales</taxon>
        <taxon>Chaetomiaceae</taxon>
        <taxon>Chaetomidium</taxon>
    </lineage>
</organism>
<dbReference type="Proteomes" id="UP001302745">
    <property type="component" value="Unassembled WGS sequence"/>
</dbReference>
<protein>
    <submittedName>
        <fullName evidence="2">Uncharacterized protein</fullName>
    </submittedName>
</protein>
<comment type="caution">
    <text evidence="2">The sequence shown here is derived from an EMBL/GenBank/DDBJ whole genome shotgun (WGS) entry which is preliminary data.</text>
</comment>
<keyword evidence="3" id="KW-1185">Reference proteome</keyword>
<name>A0AAN6VUT1_9PEZI</name>
<feature type="region of interest" description="Disordered" evidence="1">
    <location>
        <begin position="19"/>
        <end position="67"/>
    </location>
</feature>
<dbReference type="AlphaFoldDB" id="A0AAN6VUT1"/>
<sequence>MDLSISSDGGSIQQQYMTEGRKMSIWPPQASTQSRPRRGARRELTMKTKTSARRIERQQPRTRVSTDRHEKVFTAIAAATMLTLLPVCKSLASLDSRFAKYILLPNRQSSMDKGPVQTGFQLSSPVESRLPRDREDPCSFRTRLIDPVADYEADLDFESTDKLGGDDLKFDDTQCISVGRSEHCDTSAIHKTLSDPTAAYRTVLINDNDDGGDGDNMEAMNMPFWNLPKRQRRHTHYAGDTIPDDMSIISDVSLIPTYFPSDIMKQQQQRPQHRTLIKRLIRAKARAARQTMRELKRSCRDAVGNVFVEPAAHRAPKCVAVGSGH</sequence>
<reference evidence="2" key="1">
    <citation type="journal article" date="2023" name="Mol. Phylogenet. Evol.">
        <title>Genome-scale phylogeny and comparative genomics of the fungal order Sordariales.</title>
        <authorList>
            <person name="Hensen N."/>
            <person name="Bonometti L."/>
            <person name="Westerberg I."/>
            <person name="Brannstrom I.O."/>
            <person name="Guillou S."/>
            <person name="Cros-Aarteil S."/>
            <person name="Calhoun S."/>
            <person name="Haridas S."/>
            <person name="Kuo A."/>
            <person name="Mondo S."/>
            <person name="Pangilinan J."/>
            <person name="Riley R."/>
            <person name="LaButti K."/>
            <person name="Andreopoulos B."/>
            <person name="Lipzen A."/>
            <person name="Chen C."/>
            <person name="Yan M."/>
            <person name="Daum C."/>
            <person name="Ng V."/>
            <person name="Clum A."/>
            <person name="Steindorff A."/>
            <person name="Ohm R.A."/>
            <person name="Martin F."/>
            <person name="Silar P."/>
            <person name="Natvig D.O."/>
            <person name="Lalanne C."/>
            <person name="Gautier V."/>
            <person name="Ament-Velasquez S.L."/>
            <person name="Kruys A."/>
            <person name="Hutchinson M.I."/>
            <person name="Powell A.J."/>
            <person name="Barry K."/>
            <person name="Miller A.N."/>
            <person name="Grigoriev I.V."/>
            <person name="Debuchy R."/>
            <person name="Gladieux P."/>
            <person name="Hiltunen Thoren M."/>
            <person name="Johannesson H."/>
        </authorList>
    </citation>
    <scope>NUCLEOTIDE SEQUENCE</scope>
    <source>
        <strain evidence="2">CBS 538.74</strain>
    </source>
</reference>
<evidence type="ECO:0000313" key="3">
    <source>
        <dbReference type="Proteomes" id="UP001302745"/>
    </source>
</evidence>
<feature type="region of interest" description="Disordered" evidence="1">
    <location>
        <begin position="112"/>
        <end position="135"/>
    </location>
</feature>
<feature type="compositionally biased region" description="Basic and acidic residues" evidence="1">
    <location>
        <begin position="53"/>
        <end position="67"/>
    </location>
</feature>
<evidence type="ECO:0000256" key="1">
    <source>
        <dbReference type="SAM" id="MobiDB-lite"/>
    </source>
</evidence>
<accession>A0AAN6VUT1</accession>
<evidence type="ECO:0000313" key="2">
    <source>
        <dbReference type="EMBL" id="KAK4158203.1"/>
    </source>
</evidence>
<gene>
    <name evidence="2" type="ORF">C8A00DRAFT_11062</name>
</gene>
<dbReference type="EMBL" id="MU856841">
    <property type="protein sequence ID" value="KAK4158203.1"/>
    <property type="molecule type" value="Genomic_DNA"/>
</dbReference>
<reference evidence="2" key="2">
    <citation type="submission" date="2023-05" db="EMBL/GenBank/DDBJ databases">
        <authorList>
            <consortium name="Lawrence Berkeley National Laboratory"/>
            <person name="Steindorff A."/>
            <person name="Hensen N."/>
            <person name="Bonometti L."/>
            <person name="Westerberg I."/>
            <person name="Brannstrom I.O."/>
            <person name="Guillou S."/>
            <person name="Cros-Aarteil S."/>
            <person name="Calhoun S."/>
            <person name="Haridas S."/>
            <person name="Kuo A."/>
            <person name="Mondo S."/>
            <person name="Pangilinan J."/>
            <person name="Riley R."/>
            <person name="Labutti K."/>
            <person name="Andreopoulos B."/>
            <person name="Lipzen A."/>
            <person name="Chen C."/>
            <person name="Yanf M."/>
            <person name="Daum C."/>
            <person name="Ng V."/>
            <person name="Clum A."/>
            <person name="Ohm R."/>
            <person name="Martin F."/>
            <person name="Silar P."/>
            <person name="Natvig D."/>
            <person name="Lalanne C."/>
            <person name="Gautier V."/>
            <person name="Ament-Velasquez S.L."/>
            <person name="Kruys A."/>
            <person name="Hutchinson M.I."/>
            <person name="Powell A.J."/>
            <person name="Barry K."/>
            <person name="Miller A.N."/>
            <person name="Grigoriev I.V."/>
            <person name="Debuchy R."/>
            <person name="Gladieux P."/>
            <person name="Thoren M.H."/>
            <person name="Johannesson H."/>
        </authorList>
    </citation>
    <scope>NUCLEOTIDE SEQUENCE</scope>
    <source>
        <strain evidence="2">CBS 538.74</strain>
    </source>
</reference>